<feature type="compositionally biased region" description="Low complexity" evidence="1">
    <location>
        <begin position="143"/>
        <end position="152"/>
    </location>
</feature>
<feature type="compositionally biased region" description="Pro residues" evidence="1">
    <location>
        <begin position="129"/>
        <end position="142"/>
    </location>
</feature>
<dbReference type="Proteomes" id="UP000054266">
    <property type="component" value="Unassembled WGS sequence"/>
</dbReference>
<feature type="region of interest" description="Disordered" evidence="1">
    <location>
        <begin position="738"/>
        <end position="796"/>
    </location>
</feature>
<feature type="region of interest" description="Disordered" evidence="1">
    <location>
        <begin position="31"/>
        <end position="80"/>
    </location>
</feature>
<feature type="region of interest" description="Disordered" evidence="1">
    <location>
        <begin position="102"/>
        <end position="152"/>
    </location>
</feature>
<feature type="compositionally biased region" description="Low complexity" evidence="1">
    <location>
        <begin position="168"/>
        <end position="180"/>
    </location>
</feature>
<dbReference type="AlphaFoldDB" id="A0A0D2FMX5"/>
<name>A0A0D2FMX5_9EURO</name>
<evidence type="ECO:0000313" key="3">
    <source>
        <dbReference type="Proteomes" id="UP000054266"/>
    </source>
</evidence>
<organism evidence="2 3">
    <name type="scientific">Phialophora macrospora</name>
    <dbReference type="NCBI Taxonomy" id="1851006"/>
    <lineage>
        <taxon>Eukaryota</taxon>
        <taxon>Fungi</taxon>
        <taxon>Dikarya</taxon>
        <taxon>Ascomycota</taxon>
        <taxon>Pezizomycotina</taxon>
        <taxon>Eurotiomycetes</taxon>
        <taxon>Chaetothyriomycetidae</taxon>
        <taxon>Chaetothyriales</taxon>
        <taxon>Herpotrichiellaceae</taxon>
        <taxon>Phialophora</taxon>
    </lineage>
</organism>
<evidence type="ECO:0008006" key="4">
    <source>
        <dbReference type="Google" id="ProtNLM"/>
    </source>
</evidence>
<evidence type="ECO:0000256" key="1">
    <source>
        <dbReference type="SAM" id="MobiDB-lite"/>
    </source>
</evidence>
<sequence>MYELQGVATSTLQITELYPQFVAKAEAEDCGLTPNEKTCGPGCSADRAHLDQPKATMADQDQGGQPPDQRPPAYNGPFLFVNKNASNLRSRQREEVFAVRSHAMQIARRSRKSPARPQAKSQERAKQPQPDPQSPETPPAPPGTAGSPAAEPIPSIQDILEQQAMGVRQYQQRHQSSQPRRQSEARGLPGSGPSLSMPAGPPFASMAMSTLLPADHAASLAQLPISASPTSLSPGGPDSSGGPSPDNFFNSVLQFWRLSYMSNFWPAHVYLNPSHQAVQFTDGWIRSMVINNPAMLHGLFSGALSYITNYLPPTENTPMLWARAIHHYGKCLEETRIQLAQPGIGTERALSLVHGMTTFSFHCQDLESCQVHRTASMRLLQNLEGGLESVHPVLKYLLILCESLIASHVPKRPSMDIDTWAPKSWAQEPALRPFDGIFTFDAQSSRQADFAVFLLDSGDQATSYAEELLELINWHREALAANELAFRLARNSQAASPDIVGSAAGDGRDRADPIYTWLSLRQYALSCLSSDMFVDLLEVEDQDQSLSSQLHQAYHACILLASSYLTQFVLRRDMDAPCMAYIPFHHLRTQLELLLALMSQFRRRSTTPAGPSMAGAGPVNPIPTDGLLFLFFAGALCEESDGPSRVRAAHHVARAGIIASPVIEHPGDLINERWFSVHFAMVLQRLNIEPWQDARRVLKRFVYAERVLDEILEVLVAKKLEFLAALVAGVPTDVPSGMTGFFGGPGGPNPARQGPSSSSRRPGLSRRSSLQSPPQHGLYPRHPSMSMPMSMPGIVPPPNPDQAFDALSLFGSTPVSRSGTMAPATAGWWQDIGYGLSGEEEISMDLDMHLNMDPGLDTLADLQIPGEDGGDQEESQAERRVEQG</sequence>
<proteinExistence type="predicted"/>
<feature type="region of interest" description="Disordered" evidence="1">
    <location>
        <begin position="165"/>
        <end position="202"/>
    </location>
</feature>
<keyword evidence="3" id="KW-1185">Reference proteome</keyword>
<evidence type="ECO:0000313" key="2">
    <source>
        <dbReference type="EMBL" id="KIW69533.1"/>
    </source>
</evidence>
<reference evidence="2 3" key="1">
    <citation type="submission" date="2015-01" db="EMBL/GenBank/DDBJ databases">
        <title>The Genome Sequence of Capronia semiimmersa CBS27337.</title>
        <authorList>
            <consortium name="The Broad Institute Genomics Platform"/>
            <person name="Cuomo C."/>
            <person name="de Hoog S."/>
            <person name="Gorbushina A."/>
            <person name="Stielow B."/>
            <person name="Teixiera M."/>
            <person name="Abouelleil A."/>
            <person name="Chapman S.B."/>
            <person name="Priest M."/>
            <person name="Young S.K."/>
            <person name="Wortman J."/>
            <person name="Nusbaum C."/>
            <person name="Birren B."/>
        </authorList>
    </citation>
    <scope>NUCLEOTIDE SEQUENCE [LARGE SCALE GENOMIC DNA]</scope>
    <source>
        <strain evidence="2 3">CBS 27337</strain>
    </source>
</reference>
<feature type="compositionally biased region" description="Low complexity" evidence="1">
    <location>
        <begin position="752"/>
        <end position="793"/>
    </location>
</feature>
<protein>
    <recommendedName>
        <fullName evidence="4">Transcription factor domain-containing protein</fullName>
    </recommendedName>
</protein>
<feature type="region of interest" description="Disordered" evidence="1">
    <location>
        <begin position="857"/>
        <end position="884"/>
    </location>
</feature>
<dbReference type="EMBL" id="KN846958">
    <property type="protein sequence ID" value="KIW69533.1"/>
    <property type="molecule type" value="Genomic_DNA"/>
</dbReference>
<accession>A0A0D2FMX5</accession>
<gene>
    <name evidence="2" type="ORF">PV04_05406</name>
</gene>
<dbReference type="HOGENOM" id="CLU_326767_0_0_1"/>